<name>A0A2U3EP60_PURLI</name>
<feature type="region of interest" description="Disordered" evidence="1">
    <location>
        <begin position="181"/>
        <end position="284"/>
    </location>
</feature>
<reference evidence="4" key="1">
    <citation type="submission" date="2015-05" db="EMBL/GenBank/DDBJ databases">
        <authorList>
            <person name="Wang D.B."/>
            <person name="Wang M."/>
        </authorList>
    </citation>
    <scope>NUCLEOTIDE SEQUENCE</scope>
    <source>
        <strain evidence="4">36-1</strain>
    </source>
</reference>
<evidence type="ECO:0000313" key="6">
    <source>
        <dbReference type="Proteomes" id="UP001287286"/>
    </source>
</evidence>
<evidence type="ECO:0000313" key="3">
    <source>
        <dbReference type="EMBL" id="KAK4090870.1"/>
    </source>
</evidence>
<dbReference type="PANTHER" id="PTHR38113">
    <property type="match status" value="1"/>
</dbReference>
<dbReference type="Proteomes" id="UP001287286">
    <property type="component" value="Unassembled WGS sequence"/>
</dbReference>
<reference evidence="3" key="3">
    <citation type="submission" date="2023-11" db="EMBL/GenBank/DDBJ databases">
        <authorList>
            <person name="Beijen E."/>
            <person name="Ohm R.A."/>
        </authorList>
    </citation>
    <scope>NUCLEOTIDE SEQUENCE</scope>
    <source>
        <strain evidence="3">CBS 150709</strain>
    </source>
</reference>
<reference evidence="4 5" key="2">
    <citation type="journal article" date="2016" name="Front. Microbiol.">
        <title>Genome and transcriptome sequences reveal the specific parasitism of the nematophagous Purpureocillium lilacinum 36-1.</title>
        <authorList>
            <person name="Xie J."/>
            <person name="Li S."/>
            <person name="Mo C."/>
            <person name="Xiao X."/>
            <person name="Peng D."/>
            <person name="Wang G."/>
            <person name="Xiao Y."/>
        </authorList>
    </citation>
    <scope>NUCLEOTIDE SEQUENCE [LARGE SCALE GENOMIC DNA]</scope>
    <source>
        <strain evidence="4 5">36-1</strain>
    </source>
</reference>
<comment type="caution">
    <text evidence="4">The sequence shown here is derived from an EMBL/GenBank/DDBJ whole genome shotgun (WGS) entry which is preliminary data.</text>
</comment>
<reference evidence="3 6" key="4">
    <citation type="journal article" date="2024" name="Microbiol. Resour. Announc.">
        <title>Genome annotations for the ascomycete fungi Trichoderma harzianum, Trichoderma aggressivum, and Purpureocillium lilacinum.</title>
        <authorList>
            <person name="Beijen E.P.W."/>
            <person name="Ohm R.A."/>
        </authorList>
    </citation>
    <scope>NUCLEOTIDE SEQUENCE [LARGE SCALE GENOMIC DNA]</scope>
    <source>
        <strain evidence="3 6">CBS 150709</strain>
    </source>
</reference>
<evidence type="ECO:0000259" key="2">
    <source>
        <dbReference type="Pfam" id="PF10056"/>
    </source>
</evidence>
<sequence length="284" mass="31573">MSPIEPVVSAQEPLPPGYGFLRKGNPFMTALCRRKTHAAHKALYVVRDKRAIVGLRAPKWILSEVYQEERESRLRRQANVEKRDSGMENEFRGAIERMFPNVPPEALTKIIKRATKKRSGRVGRTAKLTLGEKVRLAVAAHIRHCHTPYERILGKTKDRAGARKTVLPQVNKLMEEWGWRDADGRSGMSGKKRRDVAQRAAPATRAGRTHRSPASSAPRPMPSREATAVSNGASSKAGASPQNAIEISDSCAETDTDSDQPSWDEDSEADSGDREWILIEDSDE</sequence>
<dbReference type="InterPro" id="IPR018744">
    <property type="entry name" value="DUF2293"/>
</dbReference>
<dbReference type="EMBL" id="JAWRVI010000014">
    <property type="protein sequence ID" value="KAK4090870.1"/>
    <property type="molecule type" value="Genomic_DNA"/>
</dbReference>
<feature type="compositionally biased region" description="Acidic residues" evidence="1">
    <location>
        <begin position="252"/>
        <end position="270"/>
    </location>
</feature>
<dbReference type="Pfam" id="PF10056">
    <property type="entry name" value="DUF2293"/>
    <property type="match status" value="1"/>
</dbReference>
<gene>
    <name evidence="4" type="ORF">PCL_03483</name>
    <name evidence="3" type="ORF">Purlil1_5006</name>
</gene>
<evidence type="ECO:0000256" key="1">
    <source>
        <dbReference type="SAM" id="MobiDB-lite"/>
    </source>
</evidence>
<dbReference type="AlphaFoldDB" id="A0A2U3EP60"/>
<dbReference type="EMBL" id="LCWV01000001">
    <property type="protein sequence ID" value="PWI76289.1"/>
    <property type="molecule type" value="Genomic_DNA"/>
</dbReference>
<evidence type="ECO:0000313" key="4">
    <source>
        <dbReference type="EMBL" id="PWI76289.1"/>
    </source>
</evidence>
<dbReference type="Proteomes" id="UP000245956">
    <property type="component" value="Unassembled WGS sequence"/>
</dbReference>
<proteinExistence type="predicted"/>
<accession>A0A2U3EP60</accession>
<evidence type="ECO:0000313" key="5">
    <source>
        <dbReference type="Proteomes" id="UP000245956"/>
    </source>
</evidence>
<keyword evidence="6" id="KW-1185">Reference proteome</keyword>
<organism evidence="4 5">
    <name type="scientific">Purpureocillium lilacinum</name>
    <name type="common">Paecilomyces lilacinus</name>
    <dbReference type="NCBI Taxonomy" id="33203"/>
    <lineage>
        <taxon>Eukaryota</taxon>
        <taxon>Fungi</taxon>
        <taxon>Dikarya</taxon>
        <taxon>Ascomycota</taxon>
        <taxon>Pezizomycotina</taxon>
        <taxon>Sordariomycetes</taxon>
        <taxon>Hypocreomycetidae</taxon>
        <taxon>Hypocreales</taxon>
        <taxon>Ophiocordycipitaceae</taxon>
        <taxon>Purpureocillium</taxon>
    </lineage>
</organism>
<protein>
    <recommendedName>
        <fullName evidence="2">DUF2293 domain-containing protein</fullName>
    </recommendedName>
</protein>
<dbReference type="PANTHER" id="PTHR38113:SF2">
    <property type="entry name" value="DUF2293 DOMAIN-CONTAINING PROTEIN"/>
    <property type="match status" value="1"/>
</dbReference>
<feature type="compositionally biased region" description="Low complexity" evidence="1">
    <location>
        <begin position="212"/>
        <end position="226"/>
    </location>
</feature>
<feature type="domain" description="DUF2293" evidence="2">
    <location>
        <begin position="94"/>
        <end position="178"/>
    </location>
</feature>